<dbReference type="Gene3D" id="1.10.357.10">
    <property type="entry name" value="Tetracycline Repressor, domain 2"/>
    <property type="match status" value="1"/>
</dbReference>
<organism evidence="7 8">
    <name type="scientific">Actinomadura harenae</name>
    <dbReference type="NCBI Taxonomy" id="2483351"/>
    <lineage>
        <taxon>Bacteria</taxon>
        <taxon>Bacillati</taxon>
        <taxon>Actinomycetota</taxon>
        <taxon>Actinomycetes</taxon>
        <taxon>Streptosporangiales</taxon>
        <taxon>Thermomonosporaceae</taxon>
        <taxon>Actinomadura</taxon>
    </lineage>
</organism>
<keyword evidence="3" id="KW-0804">Transcription</keyword>
<dbReference type="SUPFAM" id="SSF46689">
    <property type="entry name" value="Homeodomain-like"/>
    <property type="match status" value="1"/>
</dbReference>
<feature type="region of interest" description="Disordered" evidence="5">
    <location>
        <begin position="1"/>
        <end position="28"/>
    </location>
</feature>
<accession>A0A3M2LV98</accession>
<dbReference type="InterPro" id="IPR023772">
    <property type="entry name" value="DNA-bd_HTH_TetR-type_CS"/>
</dbReference>
<name>A0A3M2LV98_9ACTN</name>
<dbReference type="GO" id="GO:0003700">
    <property type="term" value="F:DNA-binding transcription factor activity"/>
    <property type="evidence" value="ECO:0007669"/>
    <property type="project" value="TreeGrafter"/>
</dbReference>
<dbReference type="PANTHER" id="PTHR30055:SF238">
    <property type="entry name" value="MYCOFACTOCIN BIOSYNTHESIS TRANSCRIPTIONAL REGULATOR MFTR-RELATED"/>
    <property type="match status" value="1"/>
</dbReference>
<protein>
    <submittedName>
        <fullName evidence="7">TetR family transcriptional regulator</fullName>
    </submittedName>
</protein>
<gene>
    <name evidence="7" type="ORF">EBO15_23770</name>
</gene>
<dbReference type="PROSITE" id="PS01081">
    <property type="entry name" value="HTH_TETR_1"/>
    <property type="match status" value="1"/>
</dbReference>
<feature type="DNA-binding region" description="H-T-H motif" evidence="4">
    <location>
        <begin position="52"/>
        <end position="71"/>
    </location>
</feature>
<dbReference type="AlphaFoldDB" id="A0A3M2LV98"/>
<dbReference type="InterPro" id="IPR050109">
    <property type="entry name" value="HTH-type_TetR-like_transc_reg"/>
</dbReference>
<dbReference type="EMBL" id="RFFG01000045">
    <property type="protein sequence ID" value="RMI41152.1"/>
    <property type="molecule type" value="Genomic_DNA"/>
</dbReference>
<dbReference type="InterPro" id="IPR001647">
    <property type="entry name" value="HTH_TetR"/>
</dbReference>
<keyword evidence="1" id="KW-0805">Transcription regulation</keyword>
<evidence type="ECO:0000256" key="4">
    <source>
        <dbReference type="PROSITE-ProRule" id="PRU00335"/>
    </source>
</evidence>
<evidence type="ECO:0000256" key="1">
    <source>
        <dbReference type="ARBA" id="ARBA00023015"/>
    </source>
</evidence>
<proteinExistence type="predicted"/>
<dbReference type="InterPro" id="IPR009057">
    <property type="entry name" value="Homeodomain-like_sf"/>
</dbReference>
<dbReference type="Pfam" id="PF00440">
    <property type="entry name" value="TetR_N"/>
    <property type="match status" value="1"/>
</dbReference>
<comment type="caution">
    <text evidence="7">The sequence shown here is derived from an EMBL/GenBank/DDBJ whole genome shotgun (WGS) entry which is preliminary data.</text>
</comment>
<evidence type="ECO:0000259" key="6">
    <source>
        <dbReference type="PROSITE" id="PS50977"/>
    </source>
</evidence>
<evidence type="ECO:0000256" key="2">
    <source>
        <dbReference type="ARBA" id="ARBA00023125"/>
    </source>
</evidence>
<dbReference type="PANTHER" id="PTHR30055">
    <property type="entry name" value="HTH-TYPE TRANSCRIPTIONAL REGULATOR RUTR"/>
    <property type="match status" value="1"/>
</dbReference>
<evidence type="ECO:0000313" key="8">
    <source>
        <dbReference type="Proteomes" id="UP000282674"/>
    </source>
</evidence>
<dbReference type="PROSITE" id="PS50977">
    <property type="entry name" value="HTH_TETR_2"/>
    <property type="match status" value="1"/>
</dbReference>
<evidence type="ECO:0000256" key="5">
    <source>
        <dbReference type="SAM" id="MobiDB-lite"/>
    </source>
</evidence>
<dbReference type="Pfam" id="PF17754">
    <property type="entry name" value="TetR_C_14"/>
    <property type="match status" value="1"/>
</dbReference>
<dbReference type="Proteomes" id="UP000282674">
    <property type="component" value="Unassembled WGS sequence"/>
</dbReference>
<evidence type="ECO:0000256" key="3">
    <source>
        <dbReference type="ARBA" id="ARBA00023163"/>
    </source>
</evidence>
<evidence type="ECO:0000313" key="7">
    <source>
        <dbReference type="EMBL" id="RMI41152.1"/>
    </source>
</evidence>
<feature type="compositionally biased region" description="Low complexity" evidence="5">
    <location>
        <begin position="1"/>
        <end position="13"/>
    </location>
</feature>
<feature type="domain" description="HTH tetR-type" evidence="6">
    <location>
        <begin position="29"/>
        <end position="89"/>
    </location>
</feature>
<dbReference type="Gene3D" id="1.10.10.60">
    <property type="entry name" value="Homeodomain-like"/>
    <property type="match status" value="1"/>
</dbReference>
<sequence>MARYNPAMTAPAPETHPTPPPGRRERKKQATREALLDAAFRLFGEKGYEATTVEEIADAVDVSARTFFRYFASKEDVALTTQEEQFYAMLEAFSARPAEESVLTAMRSAGTLMVKAMEADGGADRPLSRFDCLMRLTEESPSLRAGSMERTRRKNDEMTRAVAERMGADPETDLRPRMFAAMASTAFMIAADAYRTGVGGFGSFSEILDAAFEVLDKGFGDR</sequence>
<keyword evidence="8" id="KW-1185">Reference proteome</keyword>
<dbReference type="PRINTS" id="PR00455">
    <property type="entry name" value="HTHTETR"/>
</dbReference>
<dbReference type="GO" id="GO:0000976">
    <property type="term" value="F:transcription cis-regulatory region binding"/>
    <property type="evidence" value="ECO:0007669"/>
    <property type="project" value="TreeGrafter"/>
</dbReference>
<keyword evidence="2 4" id="KW-0238">DNA-binding</keyword>
<reference evidence="7 8" key="1">
    <citation type="submission" date="2018-10" db="EMBL/GenBank/DDBJ databases">
        <title>Isolation from soil.</title>
        <authorList>
            <person name="Hu J."/>
        </authorList>
    </citation>
    <scope>NUCLEOTIDE SEQUENCE [LARGE SCALE GENOMIC DNA]</scope>
    <source>
        <strain evidence="7 8">NEAU-Ht49</strain>
    </source>
</reference>
<dbReference type="InterPro" id="IPR041347">
    <property type="entry name" value="MftR_C"/>
</dbReference>